<proteinExistence type="predicted"/>
<feature type="compositionally biased region" description="Basic and acidic residues" evidence="1">
    <location>
        <begin position="471"/>
        <end position="482"/>
    </location>
</feature>
<feature type="compositionally biased region" description="Polar residues" evidence="1">
    <location>
        <begin position="697"/>
        <end position="710"/>
    </location>
</feature>
<organism evidence="2 3">
    <name type="scientific">Cyclotella atomus</name>
    <dbReference type="NCBI Taxonomy" id="382360"/>
    <lineage>
        <taxon>Eukaryota</taxon>
        <taxon>Sar</taxon>
        <taxon>Stramenopiles</taxon>
        <taxon>Ochrophyta</taxon>
        <taxon>Bacillariophyta</taxon>
        <taxon>Coscinodiscophyceae</taxon>
        <taxon>Thalassiosirophycidae</taxon>
        <taxon>Stephanodiscales</taxon>
        <taxon>Stephanodiscaceae</taxon>
        <taxon>Cyclotella</taxon>
    </lineage>
</organism>
<dbReference type="AlphaFoldDB" id="A0ABD3PNX7"/>
<feature type="region of interest" description="Disordered" evidence="1">
    <location>
        <begin position="688"/>
        <end position="713"/>
    </location>
</feature>
<name>A0ABD3PNX7_9STRA</name>
<reference evidence="2 3" key="1">
    <citation type="submission" date="2024-10" db="EMBL/GenBank/DDBJ databases">
        <title>Updated reference genomes for cyclostephanoid diatoms.</title>
        <authorList>
            <person name="Roberts W.R."/>
            <person name="Alverson A.J."/>
        </authorList>
    </citation>
    <scope>NUCLEOTIDE SEQUENCE [LARGE SCALE GENOMIC DNA]</scope>
    <source>
        <strain evidence="2 3">AJA010-31</strain>
    </source>
</reference>
<dbReference type="Gene3D" id="3.30.70.330">
    <property type="match status" value="1"/>
</dbReference>
<dbReference type="InterPro" id="IPR012677">
    <property type="entry name" value="Nucleotide-bd_a/b_plait_sf"/>
</dbReference>
<sequence>MMLRTRATGQRLVASITISSSRRARGENLRTLTCNETFICRLSAVSTSAHHPNVGTPNIQAAASHVLSRRGRMGYSSMITARNFSPQHAPDFSNFDEMDSEPLMSPQVEPNSYTSPTKRDDKPHRATKKSGSDEDNAIPKQSTQAARILFASIAPHVEFRTLHQLMKQLTKILSLGQHHLIDGNDRAGKKRALKRRLSLLFDKKASQSGEYSWSVKSHPWIESILYQFLMGKFMEHPDAMQRNTDDSKQKLAAMSKALSYQADDSYPVNRNRAHFQKNVSTLMKAREMSLDYPMFWTEKAVSEYGYYVKTGTQKDKGISKKKQVENLAVVNQIKKVHSEKTSIELANESEHLLEFLIHKLPQPHFEKLMKELGKFAEVEGNLAEKKRDSWYIKSDDEDKSPSNWHKAADNRPFEEIKPKKTKQNKITVIGTTLHKISSSHSHIVAAELGRYFYAVDLPLRDVPRASSASSGDKKQPAAEKPDSSTWTPMRPQDVTAAVRRHRKLTDTEKKFEKLRTNFVERLVELQHEFASWEDKCADASEDDDEIPDGSDDTSPDLMVKEFQREHMSYKAGARKHQEEALAETLVELQKMGMRTDEDVKKRRGRRRKGTHLRFTAVKMEENPTYASELSEKEAEMEERIVFINNLPIDTTQEEVDQIYSRCGPLDSIQLFNLRPDLDPGPLNKKQLEERKRKQRLSNPDTYATYQQQSRQRPRTPVYGILTFQTTEGFNIATGPEMSLFGCVIRRHPVMSIKPSAMKTLYLENIPQNLLSIELEYKLARLLHPHQMHVMQDGMRGVSNGGHQFSVSIDHEEYSEPSSCEVKFEDFHTANAAYQWMKGESSTGDKPYATFMNCDDCEVHWFRTPADKMKYWTRELNF</sequence>
<dbReference type="Proteomes" id="UP001530400">
    <property type="component" value="Unassembled WGS sequence"/>
</dbReference>
<feature type="region of interest" description="Disordered" evidence="1">
    <location>
        <begin position="464"/>
        <end position="490"/>
    </location>
</feature>
<dbReference type="InterPro" id="IPR035979">
    <property type="entry name" value="RBD_domain_sf"/>
</dbReference>
<evidence type="ECO:0000313" key="2">
    <source>
        <dbReference type="EMBL" id="KAL3789046.1"/>
    </source>
</evidence>
<feature type="region of interest" description="Disordered" evidence="1">
    <location>
        <begin position="88"/>
        <end position="140"/>
    </location>
</feature>
<protein>
    <recommendedName>
        <fullName evidence="4">RRM domain-containing protein</fullName>
    </recommendedName>
</protein>
<dbReference type="SUPFAM" id="SSF54928">
    <property type="entry name" value="RNA-binding domain, RBD"/>
    <property type="match status" value="1"/>
</dbReference>
<comment type="caution">
    <text evidence="2">The sequence shown here is derived from an EMBL/GenBank/DDBJ whole genome shotgun (WGS) entry which is preliminary data.</text>
</comment>
<gene>
    <name evidence="2" type="ORF">ACHAWO_004603</name>
</gene>
<evidence type="ECO:0008006" key="4">
    <source>
        <dbReference type="Google" id="ProtNLM"/>
    </source>
</evidence>
<keyword evidence="3" id="KW-1185">Reference proteome</keyword>
<dbReference type="EMBL" id="JALLPJ020000539">
    <property type="protein sequence ID" value="KAL3789046.1"/>
    <property type="molecule type" value="Genomic_DNA"/>
</dbReference>
<evidence type="ECO:0000256" key="1">
    <source>
        <dbReference type="SAM" id="MobiDB-lite"/>
    </source>
</evidence>
<evidence type="ECO:0000313" key="3">
    <source>
        <dbReference type="Proteomes" id="UP001530400"/>
    </source>
</evidence>
<accession>A0ABD3PNX7</accession>